<accession>A0A318E625</accession>
<dbReference type="Proteomes" id="UP000248330">
    <property type="component" value="Unassembled WGS sequence"/>
</dbReference>
<comment type="caution">
    <text evidence="2">The sequence shown here is derived from an EMBL/GenBank/DDBJ whole genome shotgun (WGS) entry which is preliminary data.</text>
</comment>
<proteinExistence type="predicted"/>
<feature type="region of interest" description="Disordered" evidence="1">
    <location>
        <begin position="16"/>
        <end position="55"/>
    </location>
</feature>
<evidence type="ECO:0000313" key="2">
    <source>
        <dbReference type="EMBL" id="PXV65675.1"/>
    </source>
</evidence>
<dbReference type="AlphaFoldDB" id="A0A318E625"/>
<reference evidence="2 3" key="1">
    <citation type="submission" date="2018-04" db="EMBL/GenBank/DDBJ databases">
        <title>Genomic Encyclopedia of Type Strains, Phase IV (KMG-IV): sequencing the most valuable type-strain genomes for metagenomic binning, comparative biology and taxonomic classification.</title>
        <authorList>
            <person name="Goeker M."/>
        </authorList>
    </citation>
    <scope>NUCLEOTIDE SEQUENCE [LARGE SCALE GENOMIC DNA]</scope>
    <source>
        <strain evidence="2 3">DSM 104150</strain>
    </source>
</reference>
<keyword evidence="3" id="KW-1185">Reference proteome</keyword>
<evidence type="ECO:0000313" key="3">
    <source>
        <dbReference type="Proteomes" id="UP000248330"/>
    </source>
</evidence>
<sequence length="151" mass="17345">MMAAPGAASLHRVAFPQSQTARWRGRATGSLRQVNTPVKNGTAENLPMQSEQEHQLRTKIGEMLRSGLKTKTEPFPENDAAFSRLLVELRELAPDDLEGKLVLSGFTDKPYGEDQMRCQECMYYLVHRRWCDLPELAVPVESNWWCRLWRI</sequence>
<dbReference type="EMBL" id="QICN01000009">
    <property type="protein sequence ID" value="PXV65675.1"/>
    <property type="molecule type" value="Genomic_DNA"/>
</dbReference>
<feature type="compositionally biased region" description="Polar residues" evidence="1">
    <location>
        <begin position="30"/>
        <end position="50"/>
    </location>
</feature>
<protein>
    <submittedName>
        <fullName evidence="2">Uncharacterized protein</fullName>
    </submittedName>
</protein>
<name>A0A318E625_9GAMM</name>
<evidence type="ECO:0000256" key="1">
    <source>
        <dbReference type="SAM" id="MobiDB-lite"/>
    </source>
</evidence>
<organism evidence="2 3">
    <name type="scientific">Sinimarinibacterium flocculans</name>
    <dbReference type="NCBI Taxonomy" id="985250"/>
    <lineage>
        <taxon>Bacteria</taxon>
        <taxon>Pseudomonadati</taxon>
        <taxon>Pseudomonadota</taxon>
        <taxon>Gammaproteobacteria</taxon>
        <taxon>Nevskiales</taxon>
        <taxon>Nevskiaceae</taxon>
        <taxon>Sinimarinibacterium</taxon>
    </lineage>
</organism>
<gene>
    <name evidence="2" type="ORF">C8D93_10954</name>
</gene>